<gene>
    <name evidence="3" type="ORF">B0T19DRAFT_397180</name>
</gene>
<dbReference type="InterPro" id="IPR000719">
    <property type="entry name" value="Prot_kinase_dom"/>
</dbReference>
<evidence type="ECO:0000313" key="4">
    <source>
        <dbReference type="Proteomes" id="UP001286456"/>
    </source>
</evidence>
<name>A0AAE0J652_9PEZI</name>
<accession>A0AAE0J652</accession>
<dbReference type="EMBL" id="JAUEPO010000001">
    <property type="protein sequence ID" value="KAK3337574.1"/>
    <property type="molecule type" value="Genomic_DNA"/>
</dbReference>
<dbReference type="PANTHER" id="PTHR44167">
    <property type="entry name" value="OVARIAN-SPECIFIC SERINE/THREONINE-PROTEIN KINASE LOK-RELATED"/>
    <property type="match status" value="1"/>
</dbReference>
<dbReference type="PROSITE" id="PS00108">
    <property type="entry name" value="PROTEIN_KINASE_ST"/>
    <property type="match status" value="1"/>
</dbReference>
<dbReference type="Gene3D" id="1.10.510.10">
    <property type="entry name" value="Transferase(Phosphotransferase) domain 1"/>
    <property type="match status" value="1"/>
</dbReference>
<dbReference type="AlphaFoldDB" id="A0AAE0J652"/>
<feature type="compositionally biased region" description="Polar residues" evidence="1">
    <location>
        <begin position="14"/>
        <end position="23"/>
    </location>
</feature>
<keyword evidence="4" id="KW-1185">Reference proteome</keyword>
<protein>
    <recommendedName>
        <fullName evidence="2">Protein kinase domain-containing protein</fullName>
    </recommendedName>
</protein>
<feature type="domain" description="Protein kinase" evidence="2">
    <location>
        <begin position="111"/>
        <end position="361"/>
    </location>
</feature>
<dbReference type="GO" id="GO:0005524">
    <property type="term" value="F:ATP binding"/>
    <property type="evidence" value="ECO:0007669"/>
    <property type="project" value="InterPro"/>
</dbReference>
<proteinExistence type="predicted"/>
<evidence type="ECO:0000256" key="1">
    <source>
        <dbReference type="SAM" id="MobiDB-lite"/>
    </source>
</evidence>
<evidence type="ECO:0000313" key="3">
    <source>
        <dbReference type="EMBL" id="KAK3337574.1"/>
    </source>
</evidence>
<dbReference type="GO" id="GO:0004672">
    <property type="term" value="F:protein kinase activity"/>
    <property type="evidence" value="ECO:0007669"/>
    <property type="project" value="InterPro"/>
</dbReference>
<reference evidence="3" key="1">
    <citation type="journal article" date="2023" name="Mol. Phylogenet. Evol.">
        <title>Genome-scale phylogeny and comparative genomics of the fungal order Sordariales.</title>
        <authorList>
            <person name="Hensen N."/>
            <person name="Bonometti L."/>
            <person name="Westerberg I."/>
            <person name="Brannstrom I.O."/>
            <person name="Guillou S."/>
            <person name="Cros-Aarteil S."/>
            <person name="Calhoun S."/>
            <person name="Haridas S."/>
            <person name="Kuo A."/>
            <person name="Mondo S."/>
            <person name="Pangilinan J."/>
            <person name="Riley R."/>
            <person name="LaButti K."/>
            <person name="Andreopoulos B."/>
            <person name="Lipzen A."/>
            <person name="Chen C."/>
            <person name="Yan M."/>
            <person name="Daum C."/>
            <person name="Ng V."/>
            <person name="Clum A."/>
            <person name="Steindorff A."/>
            <person name="Ohm R.A."/>
            <person name="Martin F."/>
            <person name="Silar P."/>
            <person name="Natvig D.O."/>
            <person name="Lalanne C."/>
            <person name="Gautier V."/>
            <person name="Ament-Velasquez S.L."/>
            <person name="Kruys A."/>
            <person name="Hutchinson M.I."/>
            <person name="Powell A.J."/>
            <person name="Barry K."/>
            <person name="Miller A.N."/>
            <person name="Grigoriev I.V."/>
            <person name="Debuchy R."/>
            <person name="Gladieux P."/>
            <person name="Hiltunen Thoren M."/>
            <person name="Johannesson H."/>
        </authorList>
    </citation>
    <scope>NUCLEOTIDE SEQUENCE</scope>
    <source>
        <strain evidence="3">SMH4131-1</strain>
    </source>
</reference>
<comment type="caution">
    <text evidence="3">The sequence shown here is derived from an EMBL/GenBank/DDBJ whole genome shotgun (WGS) entry which is preliminary data.</text>
</comment>
<organism evidence="3 4">
    <name type="scientific">Cercophora scortea</name>
    <dbReference type="NCBI Taxonomy" id="314031"/>
    <lineage>
        <taxon>Eukaryota</taxon>
        <taxon>Fungi</taxon>
        <taxon>Dikarya</taxon>
        <taxon>Ascomycota</taxon>
        <taxon>Pezizomycotina</taxon>
        <taxon>Sordariomycetes</taxon>
        <taxon>Sordariomycetidae</taxon>
        <taxon>Sordariales</taxon>
        <taxon>Lasiosphaeriaceae</taxon>
        <taxon>Cercophora</taxon>
    </lineage>
</organism>
<feature type="region of interest" description="Disordered" evidence="1">
    <location>
        <begin position="1"/>
        <end position="42"/>
    </location>
</feature>
<dbReference type="PROSITE" id="PS50011">
    <property type="entry name" value="PROTEIN_KINASE_DOM"/>
    <property type="match status" value="1"/>
</dbReference>
<dbReference type="InterPro" id="IPR011009">
    <property type="entry name" value="Kinase-like_dom_sf"/>
</dbReference>
<dbReference type="Pfam" id="PF00069">
    <property type="entry name" value="Pkinase"/>
    <property type="match status" value="1"/>
</dbReference>
<reference evidence="3" key="2">
    <citation type="submission" date="2023-06" db="EMBL/GenBank/DDBJ databases">
        <authorList>
            <consortium name="Lawrence Berkeley National Laboratory"/>
            <person name="Haridas S."/>
            <person name="Hensen N."/>
            <person name="Bonometti L."/>
            <person name="Westerberg I."/>
            <person name="Brannstrom I.O."/>
            <person name="Guillou S."/>
            <person name="Cros-Aarteil S."/>
            <person name="Calhoun S."/>
            <person name="Kuo A."/>
            <person name="Mondo S."/>
            <person name="Pangilinan J."/>
            <person name="Riley R."/>
            <person name="Labutti K."/>
            <person name="Andreopoulos B."/>
            <person name="Lipzen A."/>
            <person name="Chen C."/>
            <person name="Yanf M."/>
            <person name="Daum C."/>
            <person name="Ng V."/>
            <person name="Clum A."/>
            <person name="Steindorff A."/>
            <person name="Ohm R."/>
            <person name="Martin F."/>
            <person name="Silar P."/>
            <person name="Natvig D."/>
            <person name="Lalanne C."/>
            <person name="Gautier V."/>
            <person name="Ament-Velasquez S.L."/>
            <person name="Kruys A."/>
            <person name="Hutchinson M.I."/>
            <person name="Powell A.J."/>
            <person name="Barry K."/>
            <person name="Miller A.N."/>
            <person name="Grigoriev I.V."/>
            <person name="Debuchy R."/>
            <person name="Gladieux P."/>
            <person name="Thoren M.H."/>
            <person name="Johannesson H."/>
        </authorList>
    </citation>
    <scope>NUCLEOTIDE SEQUENCE</scope>
    <source>
        <strain evidence="3">SMH4131-1</strain>
    </source>
</reference>
<dbReference type="Proteomes" id="UP001286456">
    <property type="component" value="Unassembled WGS sequence"/>
</dbReference>
<evidence type="ECO:0000259" key="2">
    <source>
        <dbReference type="PROSITE" id="PS50011"/>
    </source>
</evidence>
<dbReference type="SUPFAM" id="SSF56112">
    <property type="entry name" value="Protein kinase-like (PK-like)"/>
    <property type="match status" value="1"/>
</dbReference>
<dbReference type="InterPro" id="IPR008271">
    <property type="entry name" value="Ser/Thr_kinase_AS"/>
</dbReference>
<dbReference type="PANTHER" id="PTHR44167:SF24">
    <property type="entry name" value="SERINE_THREONINE-PROTEIN KINASE CHK2"/>
    <property type="match status" value="1"/>
</dbReference>
<sequence>MAPSHLEPHPLGPRTNTKTNTTLRGLPWHRFSPSSSRQQPPRPMWHLLRDLVLPPPAARRAGEQTLPRRPVDTIPALFPTVTSSDLIQRSNCGRLNEDDFLAAIHRLPTRKIRNSLISAGGPGGDILKYSDTIAYKQLCTEREAFLIEKAAVRGLTPKLLCRLGRRADSDDDIRWQTRGVLLELADPFVISDLASPAGRLDASRQAAKLVSDLHALGIVHGDIKPDNLVISRNHNPSPNTDTDNKPPSLRVQLIDFAHAFIPDEDARRWRRGYSLGYVSPKRLREKALGRLLPPTEADDLFALAITIYQIWYGTDPRETIYTPVQEDDWCRWVDITSVIRDEGLLALVRPALEDGGVGVKD</sequence>